<feature type="transmembrane region" description="Helical" evidence="6">
    <location>
        <begin position="112"/>
        <end position="132"/>
    </location>
</feature>
<accession>A0ABN1IWB6</accession>
<dbReference type="PANTHER" id="PTHR30520">
    <property type="entry name" value="FORMATE TRANSPORTER-RELATED"/>
    <property type="match status" value="1"/>
</dbReference>
<comment type="subcellular location">
    <subcellularLocation>
        <location evidence="1">Membrane</location>
        <topology evidence="1">Multi-pass membrane protein</topology>
    </subcellularLocation>
</comment>
<dbReference type="EMBL" id="BAAACF010000001">
    <property type="protein sequence ID" value="GAA0722355.1"/>
    <property type="molecule type" value="Genomic_DNA"/>
</dbReference>
<name>A0ABN1IWB6_9CLOT</name>
<feature type="transmembrane region" description="Helical" evidence="6">
    <location>
        <begin position="194"/>
        <end position="216"/>
    </location>
</feature>
<evidence type="ECO:0000256" key="2">
    <source>
        <dbReference type="ARBA" id="ARBA00022692"/>
    </source>
</evidence>
<sequence>MDTKNYLTPAEIAATTAQTGIKKAKLSFSHQLILGILAGAFIAFASEGSNMAAFNLFAKPETYGLGKALAGSIFGTGLMLVILAGGELFTGNTLMIISVLEKKIKLREMLKNWCTVYIGNLIGSLIIAYMMVQSGLFNSGANDLGGQTIKIAAYKVNLSFMPAFYLGIMANWLVCLAVWLAYGAKSMTGKIFGIFFPIWLFITSGFEHSIANMYYIPAGILAKSNINWANASHLSQEKLASINWNTFIFNNLIPVTLGNIIGGAIFVGFIYWFVYLKGDNASVNVKSSIDVK</sequence>
<reference evidence="7 8" key="1">
    <citation type="journal article" date="2019" name="Int. J. Syst. Evol. Microbiol.">
        <title>The Global Catalogue of Microorganisms (GCM) 10K type strain sequencing project: providing services to taxonomists for standard genome sequencing and annotation.</title>
        <authorList>
            <consortium name="The Broad Institute Genomics Platform"/>
            <consortium name="The Broad Institute Genome Sequencing Center for Infectious Disease"/>
            <person name="Wu L."/>
            <person name="Ma J."/>
        </authorList>
    </citation>
    <scope>NUCLEOTIDE SEQUENCE [LARGE SCALE GENOMIC DNA]</scope>
    <source>
        <strain evidence="7 8">JCM 1405</strain>
    </source>
</reference>
<dbReference type="Proteomes" id="UP001500339">
    <property type="component" value="Unassembled WGS sequence"/>
</dbReference>
<evidence type="ECO:0000256" key="5">
    <source>
        <dbReference type="ARBA" id="ARBA00049660"/>
    </source>
</evidence>
<organism evidence="7 8">
    <name type="scientific">Clostridium malenominatum</name>
    <dbReference type="NCBI Taxonomy" id="1539"/>
    <lineage>
        <taxon>Bacteria</taxon>
        <taxon>Bacillati</taxon>
        <taxon>Bacillota</taxon>
        <taxon>Clostridia</taxon>
        <taxon>Eubacteriales</taxon>
        <taxon>Clostridiaceae</taxon>
        <taxon>Clostridium</taxon>
    </lineage>
</organism>
<evidence type="ECO:0000313" key="8">
    <source>
        <dbReference type="Proteomes" id="UP001500339"/>
    </source>
</evidence>
<evidence type="ECO:0000256" key="1">
    <source>
        <dbReference type="ARBA" id="ARBA00004141"/>
    </source>
</evidence>
<dbReference type="PROSITE" id="PS01005">
    <property type="entry name" value="FORMATE_NITRITE_TP_1"/>
    <property type="match status" value="1"/>
</dbReference>
<dbReference type="NCBIfam" id="TIGR00790">
    <property type="entry name" value="fnt"/>
    <property type="match status" value="1"/>
</dbReference>
<proteinExistence type="inferred from homology"/>
<feature type="transmembrane region" description="Helical" evidence="6">
    <location>
        <begin position="252"/>
        <end position="274"/>
    </location>
</feature>
<dbReference type="InterPro" id="IPR000292">
    <property type="entry name" value="For/NO2_transpt"/>
</dbReference>
<dbReference type="Pfam" id="PF01226">
    <property type="entry name" value="Form_Nir_trans"/>
    <property type="match status" value="1"/>
</dbReference>
<feature type="transmembrane region" description="Helical" evidence="6">
    <location>
        <begin position="32"/>
        <end position="58"/>
    </location>
</feature>
<keyword evidence="8" id="KW-1185">Reference proteome</keyword>
<comment type="caution">
    <text evidence="7">The sequence shown here is derived from an EMBL/GenBank/DDBJ whole genome shotgun (WGS) entry which is preliminary data.</text>
</comment>
<evidence type="ECO:0000313" key="7">
    <source>
        <dbReference type="EMBL" id="GAA0722355.1"/>
    </source>
</evidence>
<keyword evidence="4 6" id="KW-0472">Membrane</keyword>
<dbReference type="InterPro" id="IPR024002">
    <property type="entry name" value="For/NO2_transpt_CS"/>
</dbReference>
<feature type="transmembrane region" description="Helical" evidence="6">
    <location>
        <begin position="78"/>
        <end position="100"/>
    </location>
</feature>
<evidence type="ECO:0000256" key="4">
    <source>
        <dbReference type="ARBA" id="ARBA00023136"/>
    </source>
</evidence>
<gene>
    <name evidence="7" type="ORF">GCM10008905_13750</name>
</gene>
<evidence type="ECO:0000256" key="3">
    <source>
        <dbReference type="ARBA" id="ARBA00022989"/>
    </source>
</evidence>
<feature type="transmembrane region" description="Helical" evidence="6">
    <location>
        <begin position="163"/>
        <end position="182"/>
    </location>
</feature>
<dbReference type="InterPro" id="IPR023271">
    <property type="entry name" value="Aquaporin-like"/>
</dbReference>
<keyword evidence="2 6" id="KW-0812">Transmembrane</keyword>
<evidence type="ECO:0000256" key="6">
    <source>
        <dbReference type="SAM" id="Phobius"/>
    </source>
</evidence>
<comment type="similarity">
    <text evidence="5">Belongs to the FNT transporter (TC 1.A.16) family.</text>
</comment>
<dbReference type="RefSeq" id="WP_343768127.1">
    <property type="nucleotide sequence ID" value="NZ_BAAACF010000001.1"/>
</dbReference>
<keyword evidence="3 6" id="KW-1133">Transmembrane helix</keyword>
<dbReference type="PROSITE" id="PS01006">
    <property type="entry name" value="FORMATE_NITRITE_TP_2"/>
    <property type="match status" value="1"/>
</dbReference>
<protein>
    <submittedName>
        <fullName evidence="7">Formate/nitrite transporter family protein</fullName>
    </submittedName>
</protein>
<dbReference type="PANTHER" id="PTHR30520:SF6">
    <property type="entry name" value="FORMATE_NITRATE FAMILY TRANSPORTER (EUROFUNG)"/>
    <property type="match status" value="1"/>
</dbReference>
<dbReference type="Gene3D" id="1.20.1080.10">
    <property type="entry name" value="Glycerol uptake facilitator protein"/>
    <property type="match status" value="1"/>
</dbReference>